<evidence type="ECO:0000256" key="6">
    <source>
        <dbReference type="ARBA" id="ARBA00022692"/>
    </source>
</evidence>
<dbReference type="PROSITE" id="PS50928">
    <property type="entry name" value="ABC_TM1"/>
    <property type="match status" value="1"/>
</dbReference>
<evidence type="ECO:0000256" key="10">
    <source>
        <dbReference type="RuleBase" id="RU363032"/>
    </source>
</evidence>
<keyword evidence="3 10" id="KW-0813">Transport</keyword>
<feature type="transmembrane region" description="Helical" evidence="10">
    <location>
        <begin position="12"/>
        <end position="31"/>
    </location>
</feature>
<comment type="subunit">
    <text evidence="2">The complex is composed of two ATP-binding proteins (UgpC), two transmembrane proteins (UgpA and UgpE) and a solute-binding protein (UgpB).</text>
</comment>
<keyword evidence="4" id="KW-1003">Cell membrane</keyword>
<feature type="domain" description="ABC transmembrane type-1" evidence="11">
    <location>
        <begin position="72"/>
        <end position="285"/>
    </location>
</feature>
<dbReference type="CDD" id="cd06261">
    <property type="entry name" value="TM_PBP2"/>
    <property type="match status" value="1"/>
</dbReference>
<evidence type="ECO:0000313" key="13">
    <source>
        <dbReference type="Proteomes" id="UP000646833"/>
    </source>
</evidence>
<dbReference type="Gene3D" id="1.10.3720.10">
    <property type="entry name" value="MetI-like"/>
    <property type="match status" value="1"/>
</dbReference>
<evidence type="ECO:0000259" key="11">
    <source>
        <dbReference type="PROSITE" id="PS50928"/>
    </source>
</evidence>
<evidence type="ECO:0000256" key="4">
    <source>
        <dbReference type="ARBA" id="ARBA00022475"/>
    </source>
</evidence>
<gene>
    <name evidence="12" type="ORF">GCM10007209_30230</name>
</gene>
<accession>A0A830E0S3</accession>
<organism evidence="12 13">
    <name type="scientific">Haloferax sulfurifontis</name>
    <dbReference type="NCBI Taxonomy" id="255616"/>
    <lineage>
        <taxon>Archaea</taxon>
        <taxon>Methanobacteriati</taxon>
        <taxon>Methanobacteriota</taxon>
        <taxon>Stenosarchaea group</taxon>
        <taxon>Halobacteria</taxon>
        <taxon>Halobacteriales</taxon>
        <taxon>Haloferacaceae</taxon>
        <taxon>Haloferax</taxon>
    </lineage>
</organism>
<keyword evidence="7 10" id="KW-1133">Transmembrane helix</keyword>
<feature type="transmembrane region" description="Helical" evidence="10">
    <location>
        <begin position="107"/>
        <end position="131"/>
    </location>
</feature>
<feature type="transmembrane region" description="Helical" evidence="10">
    <location>
        <begin position="72"/>
        <end position="98"/>
    </location>
</feature>
<keyword evidence="5" id="KW-0997">Cell inner membrane</keyword>
<evidence type="ECO:0000256" key="1">
    <source>
        <dbReference type="ARBA" id="ARBA00004429"/>
    </source>
</evidence>
<reference evidence="12" key="2">
    <citation type="submission" date="2020-09" db="EMBL/GenBank/DDBJ databases">
        <authorList>
            <person name="Sun Q."/>
            <person name="Sedlacek I."/>
        </authorList>
    </citation>
    <scope>NUCLEOTIDE SEQUENCE</scope>
    <source>
        <strain evidence="12">CCM 7217</strain>
    </source>
</reference>
<protein>
    <recommendedName>
        <fullName evidence="9">sn-glycerol-3-phosphate transport system permease protein UgpA</fullName>
    </recommendedName>
</protein>
<evidence type="ECO:0000256" key="3">
    <source>
        <dbReference type="ARBA" id="ARBA00022448"/>
    </source>
</evidence>
<dbReference type="GO" id="GO:0055085">
    <property type="term" value="P:transmembrane transport"/>
    <property type="evidence" value="ECO:0007669"/>
    <property type="project" value="InterPro"/>
</dbReference>
<dbReference type="EMBL" id="BMCI01000005">
    <property type="protein sequence ID" value="GGC66116.1"/>
    <property type="molecule type" value="Genomic_DNA"/>
</dbReference>
<dbReference type="AlphaFoldDB" id="A0A830E0S3"/>
<dbReference type="InterPro" id="IPR035906">
    <property type="entry name" value="MetI-like_sf"/>
</dbReference>
<dbReference type="GO" id="GO:0005886">
    <property type="term" value="C:plasma membrane"/>
    <property type="evidence" value="ECO:0007669"/>
    <property type="project" value="UniProtKB-SubCell"/>
</dbReference>
<dbReference type="PANTHER" id="PTHR43227:SF9">
    <property type="entry name" value="SN-GLYCEROL-3-PHOSPHATE TRANSPORT SYSTEM PERMEASE PROTEIN UGPA"/>
    <property type="match status" value="1"/>
</dbReference>
<dbReference type="Pfam" id="PF00528">
    <property type="entry name" value="BPD_transp_1"/>
    <property type="match status" value="1"/>
</dbReference>
<dbReference type="PANTHER" id="PTHR43227">
    <property type="entry name" value="BLL4140 PROTEIN"/>
    <property type="match status" value="1"/>
</dbReference>
<keyword evidence="6 10" id="KW-0812">Transmembrane</keyword>
<dbReference type="InterPro" id="IPR000515">
    <property type="entry name" value="MetI-like"/>
</dbReference>
<evidence type="ECO:0000256" key="8">
    <source>
        <dbReference type="ARBA" id="ARBA00023136"/>
    </source>
</evidence>
<feature type="transmembrane region" description="Helical" evidence="10">
    <location>
        <begin position="151"/>
        <end position="168"/>
    </location>
</feature>
<dbReference type="RefSeq" id="WP_188424315.1">
    <property type="nucleotide sequence ID" value="NZ_BMCI01000005.1"/>
</dbReference>
<feature type="transmembrane region" description="Helical" evidence="10">
    <location>
        <begin position="264"/>
        <end position="284"/>
    </location>
</feature>
<name>A0A830E0S3_9EURY</name>
<comment type="similarity">
    <text evidence="10">Belongs to the binding-protein-dependent transport system permease family.</text>
</comment>
<comment type="subcellular location">
    <subcellularLocation>
        <location evidence="1">Cell inner membrane</location>
        <topology evidence="1">Multi-pass membrane protein</topology>
    </subcellularLocation>
    <subcellularLocation>
        <location evidence="10">Cell membrane</location>
        <topology evidence="10">Multi-pass membrane protein</topology>
    </subcellularLocation>
</comment>
<evidence type="ECO:0000256" key="7">
    <source>
        <dbReference type="ARBA" id="ARBA00022989"/>
    </source>
</evidence>
<feature type="transmembrane region" description="Helical" evidence="10">
    <location>
        <begin position="207"/>
        <end position="229"/>
    </location>
</feature>
<proteinExistence type="inferred from homology"/>
<dbReference type="SUPFAM" id="SSF161098">
    <property type="entry name" value="MetI-like"/>
    <property type="match status" value="1"/>
</dbReference>
<evidence type="ECO:0000256" key="5">
    <source>
        <dbReference type="ARBA" id="ARBA00022519"/>
    </source>
</evidence>
<dbReference type="InterPro" id="IPR050809">
    <property type="entry name" value="UgpAE/MalFG_permease"/>
</dbReference>
<sequence>MSDFTKPYRSTTQAGLLLVPTLVVLVAFLYFPAVETFRLSFFQTLLLGTGRQFVGIDNYVALATSAEYRQSLFVSVLFAAAVVVGTLAVSLFISYLLFEVRAGATGYLLAAIWPYALPTAVAATILLFMLHPTLGIVTHYLEALTGLTLDWFTSGPLAFGVLVAVAVWKQLGYNIIFLVAALNNVPETLTESARLDGVGRLRMLVRVYLPLISPTLTFLVVMNTIYAFFGAFPLVDLMTSGGPNNATNLLIFKLYRDAFSFNSLGLASAESTVLFGIVSLLMYVQLRFSDRHAHYGA</sequence>
<dbReference type="Proteomes" id="UP000646833">
    <property type="component" value="Unassembled WGS sequence"/>
</dbReference>
<keyword evidence="8 10" id="KW-0472">Membrane</keyword>
<evidence type="ECO:0000313" key="12">
    <source>
        <dbReference type="EMBL" id="GGC66116.1"/>
    </source>
</evidence>
<reference evidence="12" key="1">
    <citation type="journal article" date="2014" name="Int. J. Syst. Evol. Microbiol.">
        <title>Complete genome sequence of Corynebacterium casei LMG S-19264T (=DSM 44701T), isolated from a smear-ripened cheese.</title>
        <authorList>
            <consortium name="US DOE Joint Genome Institute (JGI-PGF)"/>
            <person name="Walter F."/>
            <person name="Albersmeier A."/>
            <person name="Kalinowski J."/>
            <person name="Ruckert C."/>
        </authorList>
    </citation>
    <scope>NUCLEOTIDE SEQUENCE</scope>
    <source>
        <strain evidence="12">CCM 7217</strain>
    </source>
</reference>
<evidence type="ECO:0000256" key="2">
    <source>
        <dbReference type="ARBA" id="ARBA00011557"/>
    </source>
</evidence>
<evidence type="ECO:0000256" key="9">
    <source>
        <dbReference type="ARBA" id="ARBA00040780"/>
    </source>
</evidence>
<comment type="caution">
    <text evidence="12">The sequence shown here is derived from an EMBL/GenBank/DDBJ whole genome shotgun (WGS) entry which is preliminary data.</text>
</comment>